<name>A0ABT4Y8N1_METRE</name>
<sequence length="167" mass="18804">MAKTQQERDQDAIKKREALGEIELRHRVVDGTRHALKELMGWHGIKEIAEAVQLLVINNHALGAGQAPGQPPSRRVPKEDLRHRMRPGGLAMLADLQEWRGIGEPAALVELLIIEAYALGPEGSAPFLSIPRHEYTPSKNVARQLHALGIRQARREDEKEAEDEWRE</sequence>
<proteinExistence type="predicted"/>
<dbReference type="RefSeq" id="WP_271471581.1">
    <property type="nucleotide sequence ID" value="NZ_JANEWF010000024.1"/>
</dbReference>
<evidence type="ECO:0000313" key="1">
    <source>
        <dbReference type="EMBL" id="MDA8485126.1"/>
    </source>
</evidence>
<evidence type="ECO:0000313" key="2">
    <source>
        <dbReference type="Proteomes" id="UP001211689"/>
    </source>
</evidence>
<dbReference type="Proteomes" id="UP001211689">
    <property type="component" value="Unassembled WGS sequence"/>
</dbReference>
<dbReference type="EMBL" id="JANEWF010000024">
    <property type="protein sequence ID" value="MDA8485126.1"/>
    <property type="molecule type" value="Genomic_DNA"/>
</dbReference>
<accession>A0ABT4Y8N1</accession>
<organism evidence="1 2">
    <name type="scientific">Metapseudomonas resinovorans</name>
    <name type="common">Pseudomonas resinovorans</name>
    <dbReference type="NCBI Taxonomy" id="53412"/>
    <lineage>
        <taxon>Bacteria</taxon>
        <taxon>Pseudomonadati</taxon>
        <taxon>Pseudomonadota</taxon>
        <taxon>Gammaproteobacteria</taxon>
        <taxon>Pseudomonadales</taxon>
        <taxon>Pseudomonadaceae</taxon>
        <taxon>Metapseudomonas</taxon>
    </lineage>
</organism>
<gene>
    <name evidence="1" type="ORF">NNO07_18830</name>
</gene>
<comment type="caution">
    <text evidence="1">The sequence shown here is derived from an EMBL/GenBank/DDBJ whole genome shotgun (WGS) entry which is preliminary data.</text>
</comment>
<keyword evidence="2" id="KW-1185">Reference proteome</keyword>
<reference evidence="1 2" key="1">
    <citation type="submission" date="2022-07" db="EMBL/GenBank/DDBJ databases">
        <title>Genome Analysis of Selected Gammaproteobacteria from Nigerian Food snails.</title>
        <authorList>
            <person name="Okafor A.C."/>
        </authorList>
    </citation>
    <scope>NUCLEOTIDE SEQUENCE [LARGE SCALE GENOMIC DNA]</scope>
    <source>
        <strain evidence="1 2">Awg 2</strain>
    </source>
</reference>
<protein>
    <submittedName>
        <fullName evidence="1">Uncharacterized protein</fullName>
    </submittedName>
</protein>